<feature type="transmembrane region" description="Helical" evidence="6">
    <location>
        <begin position="142"/>
        <end position="160"/>
    </location>
</feature>
<dbReference type="GO" id="GO:0020037">
    <property type="term" value="F:heme binding"/>
    <property type="evidence" value="ECO:0007669"/>
    <property type="project" value="TreeGrafter"/>
</dbReference>
<dbReference type="EMBL" id="CP034464">
    <property type="protein sequence ID" value="AZP12607.1"/>
    <property type="molecule type" value="Genomic_DNA"/>
</dbReference>
<keyword evidence="5 6" id="KW-0472">Membrane</keyword>
<protein>
    <submittedName>
        <fullName evidence="8">Cytochrome B</fullName>
    </submittedName>
</protein>
<gene>
    <name evidence="8" type="ORF">EJN92_11705</name>
</gene>
<feature type="transmembrane region" description="Helical" evidence="6">
    <location>
        <begin position="46"/>
        <end position="63"/>
    </location>
</feature>
<dbReference type="PANTHER" id="PTHR30485">
    <property type="entry name" value="NI/FE-HYDROGENASE 1 B-TYPE CYTOCHROME SUBUNIT"/>
    <property type="match status" value="1"/>
</dbReference>
<dbReference type="Pfam" id="PF01292">
    <property type="entry name" value="Ni_hydr_CYTB"/>
    <property type="match status" value="1"/>
</dbReference>
<dbReference type="PANTHER" id="PTHR30485:SF2">
    <property type="entry name" value="BLL0597 PROTEIN"/>
    <property type="match status" value="1"/>
</dbReference>
<evidence type="ECO:0000313" key="8">
    <source>
        <dbReference type="EMBL" id="AZP12607.1"/>
    </source>
</evidence>
<dbReference type="KEGG" id="upv:EJN92_11705"/>
<dbReference type="InterPro" id="IPR011577">
    <property type="entry name" value="Cyt_b561_bac/Ni-Hgenase"/>
</dbReference>
<feature type="transmembrane region" description="Helical" evidence="6">
    <location>
        <begin position="14"/>
        <end position="34"/>
    </location>
</feature>
<proteinExistence type="predicted"/>
<evidence type="ECO:0000256" key="5">
    <source>
        <dbReference type="ARBA" id="ARBA00023136"/>
    </source>
</evidence>
<dbReference type="GO" id="GO:0022904">
    <property type="term" value="P:respiratory electron transport chain"/>
    <property type="evidence" value="ECO:0007669"/>
    <property type="project" value="InterPro"/>
</dbReference>
<dbReference type="InterPro" id="IPR051542">
    <property type="entry name" value="Hydrogenase_cytochrome"/>
</dbReference>
<dbReference type="InterPro" id="IPR016174">
    <property type="entry name" value="Di-haem_cyt_TM"/>
</dbReference>
<keyword evidence="4 6" id="KW-1133">Transmembrane helix</keyword>
<dbReference type="SUPFAM" id="SSF81342">
    <property type="entry name" value="Transmembrane di-heme cytochromes"/>
    <property type="match status" value="1"/>
</dbReference>
<accession>A0A3Q9BR42</accession>
<dbReference type="OrthoDB" id="196472at2"/>
<dbReference type="GO" id="GO:0005886">
    <property type="term" value="C:plasma membrane"/>
    <property type="evidence" value="ECO:0007669"/>
    <property type="project" value="UniProtKB-SubCell"/>
</dbReference>
<feature type="transmembrane region" description="Helical" evidence="6">
    <location>
        <begin position="101"/>
        <end position="122"/>
    </location>
</feature>
<feature type="transmembrane region" description="Helical" evidence="6">
    <location>
        <begin position="188"/>
        <end position="205"/>
    </location>
</feature>
<keyword evidence="3 6" id="KW-0812">Transmembrane</keyword>
<keyword evidence="9" id="KW-1185">Reference proteome</keyword>
<evidence type="ECO:0000256" key="1">
    <source>
        <dbReference type="ARBA" id="ARBA00004651"/>
    </source>
</evidence>
<sequence length="206" mass="22671">MTTPQKNSGLVWDLPLRLFHWSLALCFAGAWLTAESEVWKLWHISFGYSMGLLVGFRLIWGVLGTRYARFSEFVKGPSAVKAYFLSHLRGQAQQHVGHNPAGALAIIAILFSTIIIVVSGYLTYQEIGGEWLSEVHEVMASLLMAIVVLHIAAVVATSVLQKENLVRAMLTGKKQLADGAAIQQSRPVVALVLLAALMAVWWGVFR</sequence>
<evidence type="ECO:0000259" key="7">
    <source>
        <dbReference type="Pfam" id="PF01292"/>
    </source>
</evidence>
<evidence type="ECO:0000313" key="9">
    <source>
        <dbReference type="Proteomes" id="UP000275663"/>
    </source>
</evidence>
<evidence type="ECO:0000256" key="3">
    <source>
        <dbReference type="ARBA" id="ARBA00022692"/>
    </source>
</evidence>
<dbReference type="Proteomes" id="UP000275663">
    <property type="component" value="Chromosome"/>
</dbReference>
<feature type="domain" description="Cytochrome b561 bacterial/Ni-hydrogenase" evidence="7">
    <location>
        <begin position="11"/>
        <end position="172"/>
    </location>
</feature>
<keyword evidence="2" id="KW-1003">Cell membrane</keyword>
<dbReference type="Gene3D" id="1.20.950.20">
    <property type="entry name" value="Transmembrane di-heme cytochromes, Chain C"/>
    <property type="match status" value="1"/>
</dbReference>
<dbReference type="GO" id="GO:0009055">
    <property type="term" value="F:electron transfer activity"/>
    <property type="evidence" value="ECO:0007669"/>
    <property type="project" value="InterPro"/>
</dbReference>
<name>A0A3Q9BR42_9BURK</name>
<evidence type="ECO:0000256" key="6">
    <source>
        <dbReference type="SAM" id="Phobius"/>
    </source>
</evidence>
<evidence type="ECO:0000256" key="4">
    <source>
        <dbReference type="ARBA" id="ARBA00022989"/>
    </source>
</evidence>
<dbReference type="AlphaFoldDB" id="A0A3Q9BR42"/>
<reference evidence="8 9" key="1">
    <citation type="journal article" date="2011" name="Int. J. Syst. Evol. Microbiol.">
        <title>Description of Undibacterium oligocarboniphilum sp. nov., isolated from purified water, and Undibacterium pigrum strain CCUG 49012 as the type strain of Undibacterium parvum sp. nov., and emended descriptions of the genus Undibacterium and the species Undibacterium pigrum.</title>
        <authorList>
            <person name="Eder W."/>
            <person name="Wanner G."/>
            <person name="Ludwig W."/>
            <person name="Busse H.J."/>
            <person name="Ziemke-Kageler F."/>
            <person name="Lang E."/>
        </authorList>
    </citation>
    <scope>NUCLEOTIDE SEQUENCE [LARGE SCALE GENOMIC DNA]</scope>
    <source>
        <strain evidence="8 9">DSM 23061</strain>
    </source>
</reference>
<dbReference type="RefSeq" id="WP_126127986.1">
    <property type="nucleotide sequence ID" value="NZ_CP034464.1"/>
</dbReference>
<comment type="subcellular location">
    <subcellularLocation>
        <location evidence="1">Cell membrane</location>
        <topology evidence="1">Multi-pass membrane protein</topology>
    </subcellularLocation>
</comment>
<organism evidence="8 9">
    <name type="scientific">Undibacterium parvum</name>
    <dbReference type="NCBI Taxonomy" id="401471"/>
    <lineage>
        <taxon>Bacteria</taxon>
        <taxon>Pseudomonadati</taxon>
        <taxon>Pseudomonadota</taxon>
        <taxon>Betaproteobacteria</taxon>
        <taxon>Burkholderiales</taxon>
        <taxon>Oxalobacteraceae</taxon>
        <taxon>Undibacterium</taxon>
    </lineage>
</organism>
<evidence type="ECO:0000256" key="2">
    <source>
        <dbReference type="ARBA" id="ARBA00022475"/>
    </source>
</evidence>